<accession>A0A542UJV8</accession>
<dbReference type="Pfam" id="PF18065">
    <property type="entry name" value="PatG_C"/>
    <property type="match status" value="1"/>
</dbReference>
<dbReference type="PROSITE" id="PS51892">
    <property type="entry name" value="SUBTILASE"/>
    <property type="match status" value="1"/>
</dbReference>
<dbReference type="InterPro" id="IPR040636">
    <property type="entry name" value="PatG_C"/>
</dbReference>
<dbReference type="GO" id="GO:0004252">
    <property type="term" value="F:serine-type endopeptidase activity"/>
    <property type="evidence" value="ECO:0007669"/>
    <property type="project" value="UniProtKB-UniRule"/>
</dbReference>
<evidence type="ECO:0000313" key="10">
    <source>
        <dbReference type="EMBL" id="TQK99351.1"/>
    </source>
</evidence>
<dbReference type="PANTHER" id="PTHR43806:SF11">
    <property type="entry name" value="CEREVISIN-RELATED"/>
    <property type="match status" value="1"/>
</dbReference>
<reference evidence="10 11" key="1">
    <citation type="submission" date="2019-06" db="EMBL/GenBank/DDBJ databases">
        <title>Sequencing the genomes of 1000 actinobacteria strains.</title>
        <authorList>
            <person name="Klenk H.-P."/>
        </authorList>
    </citation>
    <scope>NUCLEOTIDE SEQUENCE [LARGE SCALE GENOMIC DNA]</scope>
    <source>
        <strain evidence="10 11">DSM 41929</strain>
    </source>
</reference>
<feature type="active site" description="Charge relay system" evidence="5">
    <location>
        <position position="62"/>
    </location>
</feature>
<comment type="similarity">
    <text evidence="1 5">Belongs to the peptidase S8 family.</text>
</comment>
<feature type="compositionally biased region" description="Pro residues" evidence="6">
    <location>
        <begin position="493"/>
        <end position="509"/>
    </location>
</feature>
<dbReference type="PRINTS" id="PR00723">
    <property type="entry name" value="SUBTILISIN"/>
</dbReference>
<keyword evidence="4 5" id="KW-0720">Serine protease</keyword>
<proteinExistence type="inferred from homology"/>
<name>A0A542UJV8_9ACTN</name>
<gene>
    <name evidence="10" type="ORF">FB563_4421</name>
</gene>
<protein>
    <submittedName>
        <fullName evidence="10">Cyanobactin maturation PatA/PatG family protease</fullName>
    </submittedName>
</protein>
<dbReference type="GO" id="GO:0006508">
    <property type="term" value="P:proteolysis"/>
    <property type="evidence" value="ECO:0007669"/>
    <property type="project" value="UniProtKB-KW"/>
</dbReference>
<feature type="active site" description="Charge relay system" evidence="5">
    <location>
        <position position="28"/>
    </location>
</feature>
<feature type="compositionally biased region" description="Basic and acidic residues" evidence="6">
    <location>
        <begin position="558"/>
        <end position="568"/>
    </location>
</feature>
<evidence type="ECO:0000256" key="1">
    <source>
        <dbReference type="ARBA" id="ARBA00011073"/>
    </source>
</evidence>
<dbReference type="InterPro" id="IPR000209">
    <property type="entry name" value="Peptidase_S8/S53_dom"/>
</dbReference>
<evidence type="ECO:0000256" key="6">
    <source>
        <dbReference type="SAM" id="MobiDB-lite"/>
    </source>
</evidence>
<feature type="region of interest" description="Disordered" evidence="6">
    <location>
        <begin position="303"/>
        <end position="325"/>
    </location>
</feature>
<evidence type="ECO:0000259" key="9">
    <source>
        <dbReference type="Pfam" id="PF18065"/>
    </source>
</evidence>
<evidence type="ECO:0000256" key="5">
    <source>
        <dbReference type="PROSITE-ProRule" id="PRU01240"/>
    </source>
</evidence>
<feature type="domain" description="PatG" evidence="8">
    <location>
        <begin position="526"/>
        <end position="606"/>
    </location>
</feature>
<dbReference type="Gene3D" id="3.40.50.200">
    <property type="entry name" value="Peptidase S8/S53 domain"/>
    <property type="match status" value="1"/>
</dbReference>
<feature type="region of interest" description="Disordered" evidence="6">
    <location>
        <begin position="551"/>
        <end position="570"/>
    </location>
</feature>
<dbReference type="EMBL" id="VFNX01000001">
    <property type="protein sequence ID" value="TQK99351.1"/>
    <property type="molecule type" value="Genomic_DNA"/>
</dbReference>
<feature type="compositionally biased region" description="Pro residues" evidence="6">
    <location>
        <begin position="395"/>
        <end position="408"/>
    </location>
</feature>
<dbReference type="SUPFAM" id="SSF52743">
    <property type="entry name" value="Subtilisin-like"/>
    <property type="match status" value="1"/>
</dbReference>
<evidence type="ECO:0000313" key="11">
    <source>
        <dbReference type="Proteomes" id="UP000318103"/>
    </source>
</evidence>
<keyword evidence="2 5" id="KW-0645">Protease</keyword>
<feature type="region of interest" description="Disordered" evidence="6">
    <location>
        <begin position="347"/>
        <end position="409"/>
    </location>
</feature>
<feature type="active site" description="Charge relay system" evidence="5">
    <location>
        <position position="223"/>
    </location>
</feature>
<evidence type="ECO:0000256" key="3">
    <source>
        <dbReference type="ARBA" id="ARBA00022801"/>
    </source>
</evidence>
<feature type="region of interest" description="Disordered" evidence="6">
    <location>
        <begin position="438"/>
        <end position="511"/>
    </location>
</feature>
<keyword evidence="11" id="KW-1185">Reference proteome</keyword>
<dbReference type="InterPro" id="IPR015500">
    <property type="entry name" value="Peptidase_S8_subtilisin-rel"/>
</dbReference>
<feature type="compositionally biased region" description="Low complexity" evidence="6">
    <location>
        <begin position="478"/>
        <end position="492"/>
    </location>
</feature>
<keyword evidence="3 5" id="KW-0378">Hydrolase</keyword>
<dbReference type="Pfam" id="PF00082">
    <property type="entry name" value="Peptidase_S8"/>
    <property type="match status" value="1"/>
</dbReference>
<dbReference type="Proteomes" id="UP000318103">
    <property type="component" value="Unassembled WGS sequence"/>
</dbReference>
<feature type="compositionally biased region" description="Low complexity" evidence="6">
    <location>
        <begin position="350"/>
        <end position="369"/>
    </location>
</feature>
<dbReference type="PANTHER" id="PTHR43806">
    <property type="entry name" value="PEPTIDASE S8"/>
    <property type="match status" value="1"/>
</dbReference>
<evidence type="ECO:0000256" key="2">
    <source>
        <dbReference type="ARBA" id="ARBA00022670"/>
    </source>
</evidence>
<dbReference type="InterPro" id="IPR040483">
    <property type="entry name" value="PatG_dom"/>
</dbReference>
<comment type="caution">
    <text evidence="10">The sequence shown here is derived from an EMBL/GenBank/DDBJ whole genome shotgun (WGS) entry which is preliminary data.</text>
</comment>
<dbReference type="AlphaFoldDB" id="A0A542UJV8"/>
<dbReference type="InterPro" id="IPR050131">
    <property type="entry name" value="Peptidase_S8_subtilisin-like"/>
</dbReference>
<evidence type="ECO:0000256" key="4">
    <source>
        <dbReference type="ARBA" id="ARBA00022825"/>
    </source>
</evidence>
<dbReference type="RefSeq" id="WP_167528501.1">
    <property type="nucleotide sequence ID" value="NZ_JBPJFI010000001.1"/>
</dbReference>
<feature type="domain" description="Peptidase S8/S53" evidence="7">
    <location>
        <begin position="22"/>
        <end position="242"/>
    </location>
</feature>
<dbReference type="Pfam" id="PF18047">
    <property type="entry name" value="PatG_D"/>
    <property type="match status" value="1"/>
</dbReference>
<sequence>MEARSVLGEPAGGGGLLGDPRVCVAVLDGPVDLGHPCFAGADIRALPTLVRDPAGSGPMALHGTHVTSLLFGQPASPVTGVVPRCRGLVLPVFPDDTRVRVRQLDIARAIEQAVQAGAHIINISGGERTADGAPDPMLERALKLCEDHGVLVVAAVGNDGCDCLQAPAATASVLAVGALGAGGTPLELNNWGSAYRGNAVLAPGEDIRGAAPGGGTRSLTGSSFATPLVSGLAALLVAAQLGRGLPPDPRAAGRAILATATECRPADAPHCRRFLAGTVSAPRALRLVGAAQPHPATARPAAVALAPQPYEGGSSEGEGASEMDSDRQYWDAAHGAAGMSRAVPGEGLHAAASAPGPAGAGPHAAQGTPWPADAGPRAAGNTLPPPDGGTAPPALTAPPPPTTPPRPVGEPGVLAACACGCGGGPGCREAGGSAGAAAARPAAHTPQPPAPGAVPADTAPAGAVPPARPRPGPEARLEPSGLPGEPEGGALQPPSPEPLGPASPHPAPGVHPACACQTGTSGRALVYAIGTIGFDYTTEARRDSFRQAMPFVEDGQDDQGRPRTKQPDVYDPTQLRDYLITAPWAANNLAWTLMVDGAPVYALEAEPAIGMEYGETFDEQRVRRAASEPSSMADLLVELARPPVSTVYRTFRDAIVGEALKPEDENFVSLVSVPGVLTDRTTRLFSGQVVPVVEVKSRGLYTWNEAALVEDVIATVTADNAKRNVSLREDVLRKTVRALLDKLYYQFRNLGQTDADRALNYAGTNAFLLTSSFADGLLGAKYVPGDEDRFYSLDSISVSKSTYCRESSICYDVVTTFFDPENELRSRLSFLQTIDVSIETPVSVAPVHQFLGAM</sequence>
<dbReference type="InterPro" id="IPR036852">
    <property type="entry name" value="Peptidase_S8/S53_dom_sf"/>
</dbReference>
<feature type="compositionally biased region" description="Low complexity" evidence="6">
    <location>
        <begin position="303"/>
        <end position="322"/>
    </location>
</feature>
<feature type="domain" description="PatG C-terminal" evidence="9">
    <location>
        <begin position="729"/>
        <end position="850"/>
    </location>
</feature>
<evidence type="ECO:0000259" key="8">
    <source>
        <dbReference type="Pfam" id="PF18047"/>
    </source>
</evidence>
<evidence type="ECO:0000259" key="7">
    <source>
        <dbReference type="Pfam" id="PF00082"/>
    </source>
</evidence>
<organism evidence="10 11">
    <name type="scientific">Streptomyces puniciscabiei</name>
    <dbReference type="NCBI Taxonomy" id="164348"/>
    <lineage>
        <taxon>Bacteria</taxon>
        <taxon>Bacillati</taxon>
        <taxon>Actinomycetota</taxon>
        <taxon>Actinomycetes</taxon>
        <taxon>Kitasatosporales</taxon>
        <taxon>Streptomycetaceae</taxon>
        <taxon>Streptomyces</taxon>
    </lineage>
</organism>